<evidence type="ECO:0000256" key="5">
    <source>
        <dbReference type="ARBA" id="ARBA00022989"/>
    </source>
</evidence>
<evidence type="ECO:0000256" key="3">
    <source>
        <dbReference type="ARBA" id="ARBA00022801"/>
    </source>
</evidence>
<dbReference type="Gene3D" id="2.60.120.260">
    <property type="entry name" value="Galactose-binding domain-like"/>
    <property type="match status" value="1"/>
</dbReference>
<feature type="chain" id="PRO_5003029206" evidence="8">
    <location>
        <begin position="30"/>
        <end position="510"/>
    </location>
</feature>
<accession>D2ATI5</accession>
<dbReference type="CAZy" id="GH99">
    <property type="family name" value="Glycoside Hydrolase Family 99"/>
</dbReference>
<dbReference type="Gene3D" id="3.20.20.80">
    <property type="entry name" value="Glycosidases"/>
    <property type="match status" value="1"/>
</dbReference>
<keyword evidence="5" id="KW-1133">Transmembrane helix</keyword>
<evidence type="ECO:0000256" key="8">
    <source>
        <dbReference type="SAM" id="SignalP"/>
    </source>
</evidence>
<feature type="signal peptide" evidence="8">
    <location>
        <begin position="1"/>
        <end position="29"/>
    </location>
</feature>
<dbReference type="KEGG" id="sro:Sros_3784"/>
<name>D2ATI5_STRRD</name>
<keyword evidence="10" id="KW-0326">Glycosidase</keyword>
<reference evidence="10 11" key="1">
    <citation type="journal article" date="2010" name="Stand. Genomic Sci.">
        <title>Complete genome sequence of Streptosporangium roseum type strain (NI 9100).</title>
        <authorList>
            <person name="Nolan M."/>
            <person name="Sikorski J."/>
            <person name="Jando M."/>
            <person name="Lucas S."/>
            <person name="Lapidus A."/>
            <person name="Glavina Del Rio T."/>
            <person name="Chen F."/>
            <person name="Tice H."/>
            <person name="Pitluck S."/>
            <person name="Cheng J.F."/>
            <person name="Chertkov O."/>
            <person name="Sims D."/>
            <person name="Meincke L."/>
            <person name="Brettin T."/>
            <person name="Han C."/>
            <person name="Detter J.C."/>
            <person name="Bruce D."/>
            <person name="Goodwin L."/>
            <person name="Land M."/>
            <person name="Hauser L."/>
            <person name="Chang Y.J."/>
            <person name="Jeffries C.D."/>
            <person name="Ivanova N."/>
            <person name="Mavromatis K."/>
            <person name="Mikhailova N."/>
            <person name="Chen A."/>
            <person name="Palaniappan K."/>
            <person name="Chain P."/>
            <person name="Rohde M."/>
            <person name="Goker M."/>
            <person name="Bristow J."/>
            <person name="Eisen J.A."/>
            <person name="Markowitz V."/>
            <person name="Hugenholtz P."/>
            <person name="Kyrpides N.C."/>
            <person name="Klenk H.P."/>
        </authorList>
    </citation>
    <scope>NUCLEOTIDE SEQUENCE [LARGE SCALE GENOMIC DNA]</scope>
    <source>
        <strain evidence="11">ATCC 12428 / DSM 43021 / JCM 3005 / NI 9100</strain>
    </source>
</reference>
<dbReference type="PANTHER" id="PTHR13572">
    <property type="entry name" value="ENDO-ALPHA-1,2-MANNOSIDASE"/>
    <property type="match status" value="1"/>
</dbReference>
<dbReference type="EMBL" id="CP001814">
    <property type="protein sequence ID" value="ACZ86705.1"/>
    <property type="molecule type" value="Genomic_DNA"/>
</dbReference>
<dbReference type="PANTHER" id="PTHR13572:SF4">
    <property type="entry name" value="RE57134P"/>
    <property type="match status" value="1"/>
</dbReference>
<gene>
    <name evidence="10" type="ordered locus">Sros_3784</name>
</gene>
<protein>
    <submittedName>
        <fullName evidence="10">Glycoprotein endo-alpha-1,2-mannosidase</fullName>
        <ecNumber evidence="10">3.2.1.130</ecNumber>
    </submittedName>
</protein>
<dbReference type="SUPFAM" id="SSF49785">
    <property type="entry name" value="Galactose-binding domain-like"/>
    <property type="match status" value="1"/>
</dbReference>
<dbReference type="EC" id="3.2.1.130" evidence="10"/>
<dbReference type="Pfam" id="PF00754">
    <property type="entry name" value="F5_F8_type_C"/>
    <property type="match status" value="1"/>
</dbReference>
<evidence type="ECO:0000313" key="11">
    <source>
        <dbReference type="Proteomes" id="UP000002029"/>
    </source>
</evidence>
<keyword evidence="2" id="KW-0812">Transmembrane</keyword>
<dbReference type="STRING" id="479432.Sros_3784"/>
<evidence type="ECO:0000256" key="4">
    <source>
        <dbReference type="ARBA" id="ARBA00022968"/>
    </source>
</evidence>
<dbReference type="GO" id="GO:0004569">
    <property type="term" value="F:glycoprotein endo-alpha-1,2-mannosidase activity"/>
    <property type="evidence" value="ECO:0007669"/>
    <property type="project" value="UniProtKB-EC"/>
</dbReference>
<evidence type="ECO:0000256" key="2">
    <source>
        <dbReference type="ARBA" id="ARBA00022692"/>
    </source>
</evidence>
<evidence type="ECO:0000313" key="10">
    <source>
        <dbReference type="EMBL" id="ACZ86705.1"/>
    </source>
</evidence>
<dbReference type="InterPro" id="IPR026071">
    <property type="entry name" value="Glyco_Hydrolase_99"/>
</dbReference>
<evidence type="ECO:0000256" key="1">
    <source>
        <dbReference type="ARBA" id="ARBA00004323"/>
    </source>
</evidence>
<dbReference type="eggNOG" id="COG1572">
    <property type="taxonomic scope" value="Bacteria"/>
</dbReference>
<keyword evidence="4" id="KW-0735">Signal-anchor</keyword>
<dbReference type="HOGENOM" id="CLU_019346_0_0_11"/>
<dbReference type="InterPro" id="IPR008979">
    <property type="entry name" value="Galactose-bd-like_sf"/>
</dbReference>
<dbReference type="Pfam" id="PF16317">
    <property type="entry name" value="Glyco_hydro_99"/>
    <property type="match status" value="1"/>
</dbReference>
<sequence>MRNWRSAAAVAALLLTAGLTAGGAPPALAAGTAVAAERSATDVHLFYYPWYGSPAVSGGYRHWQQGGHTPPGDVGADFYPKLGAYDSGDFDGAVAQHMSWIRRSGAGVIVFSWWGEDSYEDRLAAGVLEAAARSGVKVAWHLEPYAGRTAASTVADIAYINSRYGSSPAFYRDAGHGGRGAFYVFESLRIADWSALDQVRAHSIVLAQTTDTTKVAHFGGMYTYDAIAGATAPGWKQASDFCRANGLVWAPSVGPGYVDDRAVPGNTTPTLGRDNGATYDLEWRNALAPATGGSPTWVSVTSFNEWHEGSILEPASSTPPAGSGYQTFAGAYGKTGTDAETAYLDRTRHWVTQFTGEVAPPDPDLAAGKAITASSHTGGYGAAAANDGNTGTYWESLNHTFPQSITVDLGAASSVGRIVLKLPPSPAWGARTQTLSVLGSLNGSAYSTISPSAGRTFDPATGNTVTITFPATTQRHIRLAITANTGWPAGQLAELQVFRSRHPTGIGDLG</sequence>
<dbReference type="CDD" id="cd11574">
    <property type="entry name" value="GH99"/>
    <property type="match status" value="1"/>
</dbReference>
<keyword evidence="7" id="KW-0472">Membrane</keyword>
<keyword evidence="3 10" id="KW-0378">Hydrolase</keyword>
<evidence type="ECO:0000259" key="9">
    <source>
        <dbReference type="PROSITE" id="PS50022"/>
    </source>
</evidence>
<evidence type="ECO:0000256" key="7">
    <source>
        <dbReference type="ARBA" id="ARBA00023136"/>
    </source>
</evidence>
<dbReference type="SMART" id="SM00231">
    <property type="entry name" value="FA58C"/>
    <property type="match status" value="1"/>
</dbReference>
<comment type="subcellular location">
    <subcellularLocation>
        <location evidence="1">Golgi apparatus membrane</location>
        <topology evidence="1">Single-pass type II membrane protein</topology>
    </subcellularLocation>
</comment>
<dbReference type="eggNOG" id="COG3828">
    <property type="taxonomic scope" value="Bacteria"/>
</dbReference>
<dbReference type="PROSITE" id="PS50022">
    <property type="entry name" value="FA58C_3"/>
    <property type="match status" value="1"/>
</dbReference>
<dbReference type="Proteomes" id="UP000002029">
    <property type="component" value="Chromosome"/>
</dbReference>
<dbReference type="RefSeq" id="WP_012890448.1">
    <property type="nucleotide sequence ID" value="NC_013595.1"/>
</dbReference>
<dbReference type="InterPro" id="IPR000421">
    <property type="entry name" value="FA58C"/>
</dbReference>
<organism evidence="10 11">
    <name type="scientific">Streptosporangium roseum (strain ATCC 12428 / DSM 43021 / JCM 3005 / KCTC 9067 / NCIMB 10171 / NRRL 2505 / NI 9100)</name>
    <dbReference type="NCBI Taxonomy" id="479432"/>
    <lineage>
        <taxon>Bacteria</taxon>
        <taxon>Bacillati</taxon>
        <taxon>Actinomycetota</taxon>
        <taxon>Actinomycetes</taxon>
        <taxon>Streptosporangiales</taxon>
        <taxon>Streptosporangiaceae</taxon>
        <taxon>Streptosporangium</taxon>
    </lineage>
</organism>
<keyword evidence="8" id="KW-0732">Signal</keyword>
<evidence type="ECO:0000256" key="6">
    <source>
        <dbReference type="ARBA" id="ARBA00023034"/>
    </source>
</evidence>
<proteinExistence type="predicted"/>
<feature type="domain" description="F5/8 type C" evidence="9">
    <location>
        <begin position="358"/>
        <end position="500"/>
    </location>
</feature>
<keyword evidence="6" id="KW-0333">Golgi apparatus</keyword>
<dbReference type="AlphaFoldDB" id="D2ATI5"/>
<dbReference type="CAZy" id="CBM32">
    <property type="family name" value="Carbohydrate-Binding Module Family 32"/>
</dbReference>
<keyword evidence="11" id="KW-1185">Reference proteome</keyword>